<sequence>MKDTKTTFQERYLEAGPRLTPSEKKIGEYLLRNPDEVLGASAVKIAEATGTSDASVIRTIKGLGYQGLPDLKKEFLESVLRRRNSAAALDHNIESIQTNKRPAEQMLANSVDIIDAFREGFDHEAFARCVAAVSNARRTYTYGLGAGSMVSGFLALHLKRVGFDAEAMMLAGYRLADDLLPLTANDCIVLIAPFHQTTEVEVIVDHAKDVGASVVLVTEALGMSLQNRVDIIIKTPPSISNVVSEHLAPFVFSYVLTMQLASLQKDASLKRNNLFNDLSSRFTGSPDFPSPVFLSDIDDDDSDN</sequence>
<dbReference type="PROSITE" id="PS51071">
    <property type="entry name" value="HTH_RPIR"/>
    <property type="match status" value="1"/>
</dbReference>
<dbReference type="STRING" id="1705.CA21670_06810"/>
<gene>
    <name evidence="3" type="ORF">AYJ05_10085</name>
</gene>
<reference evidence="4" key="1">
    <citation type="submission" date="2016-02" db="EMBL/GenBank/DDBJ databases">
        <authorList>
            <person name="Kaur G."/>
            <person name="Nair G.R."/>
            <person name="Mayilraj S."/>
        </authorList>
    </citation>
    <scope>NUCLEOTIDE SEQUENCE [LARGE SCALE GENOMIC DNA]</scope>
    <source>
        <strain evidence="4">GA-15</strain>
    </source>
</reference>
<organism evidence="3 4">
    <name type="scientific">Corynebacterium stationis</name>
    <dbReference type="NCBI Taxonomy" id="1705"/>
    <lineage>
        <taxon>Bacteria</taxon>
        <taxon>Bacillati</taxon>
        <taxon>Actinomycetota</taxon>
        <taxon>Actinomycetes</taxon>
        <taxon>Mycobacteriales</taxon>
        <taxon>Corynebacteriaceae</taxon>
        <taxon>Corynebacterium</taxon>
    </lineage>
</organism>
<dbReference type="Proteomes" id="UP000076947">
    <property type="component" value="Unassembled WGS sequence"/>
</dbReference>
<dbReference type="Gene3D" id="1.10.10.10">
    <property type="entry name" value="Winged helix-like DNA-binding domain superfamily/Winged helix DNA-binding domain"/>
    <property type="match status" value="1"/>
</dbReference>
<evidence type="ECO:0000313" key="3">
    <source>
        <dbReference type="EMBL" id="OAH25745.1"/>
    </source>
</evidence>
<dbReference type="Pfam" id="PF01380">
    <property type="entry name" value="SIS"/>
    <property type="match status" value="1"/>
</dbReference>
<dbReference type="Gene3D" id="3.40.50.10490">
    <property type="entry name" value="Glucose-6-phosphate isomerase like protein, domain 1"/>
    <property type="match status" value="1"/>
</dbReference>
<accession>A0A177ICB5</accession>
<comment type="caution">
    <text evidence="3">The sequence shown here is derived from an EMBL/GenBank/DDBJ whole genome shotgun (WGS) entry which is preliminary data.</text>
</comment>
<dbReference type="InterPro" id="IPR036388">
    <property type="entry name" value="WH-like_DNA-bd_sf"/>
</dbReference>
<dbReference type="InterPro" id="IPR001347">
    <property type="entry name" value="SIS_dom"/>
</dbReference>
<name>A0A177ICB5_9CORY</name>
<dbReference type="PROSITE" id="PS51464">
    <property type="entry name" value="SIS"/>
    <property type="match status" value="1"/>
</dbReference>
<dbReference type="InterPro" id="IPR047640">
    <property type="entry name" value="RpiR-like"/>
</dbReference>
<feature type="domain" description="SIS" evidence="2">
    <location>
        <begin position="129"/>
        <end position="266"/>
    </location>
</feature>
<feature type="domain" description="HTH rpiR-type" evidence="1">
    <location>
        <begin position="6"/>
        <end position="82"/>
    </location>
</feature>
<proteinExistence type="predicted"/>
<dbReference type="GO" id="GO:0097367">
    <property type="term" value="F:carbohydrate derivative binding"/>
    <property type="evidence" value="ECO:0007669"/>
    <property type="project" value="InterPro"/>
</dbReference>
<dbReference type="GO" id="GO:0003700">
    <property type="term" value="F:DNA-binding transcription factor activity"/>
    <property type="evidence" value="ECO:0007669"/>
    <property type="project" value="InterPro"/>
</dbReference>
<dbReference type="SUPFAM" id="SSF53697">
    <property type="entry name" value="SIS domain"/>
    <property type="match status" value="1"/>
</dbReference>
<evidence type="ECO:0000259" key="1">
    <source>
        <dbReference type="PROSITE" id="PS51071"/>
    </source>
</evidence>
<dbReference type="OrthoDB" id="4293777at2"/>
<dbReference type="InterPro" id="IPR000281">
    <property type="entry name" value="HTH_RpiR"/>
</dbReference>
<dbReference type="GO" id="GO:0003677">
    <property type="term" value="F:DNA binding"/>
    <property type="evidence" value="ECO:0007669"/>
    <property type="project" value="InterPro"/>
</dbReference>
<evidence type="ECO:0000259" key="2">
    <source>
        <dbReference type="PROSITE" id="PS51464"/>
    </source>
</evidence>
<dbReference type="PANTHER" id="PTHR30514">
    <property type="entry name" value="GLUCOKINASE"/>
    <property type="match status" value="1"/>
</dbReference>
<dbReference type="GO" id="GO:1901135">
    <property type="term" value="P:carbohydrate derivative metabolic process"/>
    <property type="evidence" value="ECO:0007669"/>
    <property type="project" value="InterPro"/>
</dbReference>
<keyword evidence="4" id="KW-1185">Reference proteome</keyword>
<dbReference type="AlphaFoldDB" id="A0A177ICB5"/>
<dbReference type="Pfam" id="PF01418">
    <property type="entry name" value="HTH_6"/>
    <property type="match status" value="1"/>
</dbReference>
<dbReference type="EMBL" id="LSTQ01000025">
    <property type="protein sequence ID" value="OAH25745.1"/>
    <property type="molecule type" value="Genomic_DNA"/>
</dbReference>
<dbReference type="InterPro" id="IPR009057">
    <property type="entry name" value="Homeodomain-like_sf"/>
</dbReference>
<protein>
    <recommendedName>
        <fullName evidence="5">MurR/RpiR family transcriptional regulator</fullName>
    </recommendedName>
</protein>
<dbReference type="RefSeq" id="WP_066840599.1">
    <property type="nucleotide sequence ID" value="NZ_LSTQ01000025.1"/>
</dbReference>
<dbReference type="InterPro" id="IPR046348">
    <property type="entry name" value="SIS_dom_sf"/>
</dbReference>
<dbReference type="SUPFAM" id="SSF46689">
    <property type="entry name" value="Homeodomain-like"/>
    <property type="match status" value="1"/>
</dbReference>
<evidence type="ECO:0000313" key="4">
    <source>
        <dbReference type="Proteomes" id="UP000076947"/>
    </source>
</evidence>
<evidence type="ECO:0008006" key="5">
    <source>
        <dbReference type="Google" id="ProtNLM"/>
    </source>
</evidence>